<evidence type="ECO:0000313" key="2">
    <source>
        <dbReference type="Proteomes" id="UP000719412"/>
    </source>
</evidence>
<dbReference type="EMBL" id="JABDTM020004578">
    <property type="protein sequence ID" value="KAH0822046.1"/>
    <property type="molecule type" value="Genomic_DNA"/>
</dbReference>
<evidence type="ECO:0000313" key="1">
    <source>
        <dbReference type="EMBL" id="KAH0822046.1"/>
    </source>
</evidence>
<comment type="caution">
    <text evidence="1">The sequence shown here is derived from an EMBL/GenBank/DDBJ whole genome shotgun (WGS) entry which is preliminary data.</text>
</comment>
<accession>A0A8J6HUD2</accession>
<name>A0A8J6HUD2_TENMO</name>
<dbReference type="Proteomes" id="UP000719412">
    <property type="component" value="Unassembled WGS sequence"/>
</dbReference>
<sequence>MEKLKALNLTIPEDYLLDAVVGGITDENIQRSARSSRFADTAELYAYLSTLGCMPDHTKTTITPAAPKEAAEQTFTKTFANSSNTTTRAVQCFNCKGAH</sequence>
<organism evidence="1 2">
    <name type="scientific">Tenebrio molitor</name>
    <name type="common">Yellow mealworm beetle</name>
    <dbReference type="NCBI Taxonomy" id="7067"/>
    <lineage>
        <taxon>Eukaryota</taxon>
        <taxon>Metazoa</taxon>
        <taxon>Ecdysozoa</taxon>
        <taxon>Arthropoda</taxon>
        <taxon>Hexapoda</taxon>
        <taxon>Insecta</taxon>
        <taxon>Pterygota</taxon>
        <taxon>Neoptera</taxon>
        <taxon>Endopterygota</taxon>
        <taxon>Coleoptera</taxon>
        <taxon>Polyphaga</taxon>
        <taxon>Cucujiformia</taxon>
        <taxon>Tenebrionidae</taxon>
        <taxon>Tenebrio</taxon>
    </lineage>
</organism>
<reference evidence="1" key="2">
    <citation type="submission" date="2021-08" db="EMBL/GenBank/DDBJ databases">
        <authorList>
            <person name="Eriksson T."/>
        </authorList>
    </citation>
    <scope>NUCLEOTIDE SEQUENCE</scope>
    <source>
        <strain evidence="1">Stoneville</strain>
        <tissue evidence="1">Whole head</tissue>
    </source>
</reference>
<reference evidence="1" key="1">
    <citation type="journal article" date="2020" name="J Insects Food Feed">
        <title>The yellow mealworm (Tenebrio molitor) genome: a resource for the emerging insects as food and feed industry.</title>
        <authorList>
            <person name="Eriksson T."/>
            <person name="Andere A."/>
            <person name="Kelstrup H."/>
            <person name="Emery V."/>
            <person name="Picard C."/>
        </authorList>
    </citation>
    <scope>NUCLEOTIDE SEQUENCE</scope>
    <source>
        <strain evidence="1">Stoneville</strain>
        <tissue evidence="1">Whole head</tissue>
    </source>
</reference>
<keyword evidence="2" id="KW-1185">Reference proteome</keyword>
<gene>
    <name evidence="1" type="ORF">GEV33_000745</name>
</gene>
<protein>
    <submittedName>
        <fullName evidence="1">Uncharacterized protein</fullName>
    </submittedName>
</protein>
<dbReference type="AlphaFoldDB" id="A0A8J6HUD2"/>
<proteinExistence type="predicted"/>